<dbReference type="EMBL" id="WXYQ01000009">
    <property type="protein sequence ID" value="NBG96498.1"/>
    <property type="molecule type" value="Genomic_DNA"/>
</dbReference>
<accession>A0A845QDV9</accession>
<reference evidence="5 6" key="1">
    <citation type="journal article" date="2016" name="Int. J. Syst. Evol. Microbiol.">
        <title>Pyruvatibacter mobilis gen. nov., sp. nov., a marine bacterium from the culture broth of Picochlorum sp. 122.</title>
        <authorList>
            <person name="Wang G."/>
            <person name="Tang M."/>
            <person name="Wu H."/>
            <person name="Dai S."/>
            <person name="Li T."/>
            <person name="Chen C."/>
            <person name="He H."/>
            <person name="Fan J."/>
            <person name="Xiang W."/>
            <person name="Li X."/>
        </authorList>
    </citation>
    <scope>NUCLEOTIDE SEQUENCE [LARGE SCALE GENOMIC DNA]</scope>
    <source>
        <strain evidence="5 6">GYP-11</strain>
    </source>
</reference>
<gene>
    <name evidence="5" type="ORF">GTQ45_12210</name>
</gene>
<dbReference type="SUPFAM" id="SSF56672">
    <property type="entry name" value="DNA/RNA polymerases"/>
    <property type="match status" value="1"/>
</dbReference>
<organism evidence="5 6">
    <name type="scientific">Pyruvatibacter mobilis</name>
    <dbReference type="NCBI Taxonomy" id="1712261"/>
    <lineage>
        <taxon>Bacteria</taxon>
        <taxon>Pseudomonadati</taxon>
        <taxon>Pseudomonadota</taxon>
        <taxon>Alphaproteobacteria</taxon>
        <taxon>Hyphomicrobiales</taxon>
        <taxon>Parvibaculaceae</taxon>
        <taxon>Pyruvatibacter</taxon>
    </lineage>
</organism>
<protein>
    <submittedName>
        <fullName evidence="5">DNA polymerase Y family protein</fullName>
    </submittedName>
</protein>
<proteinExistence type="predicted"/>
<dbReference type="Pfam" id="PF00817">
    <property type="entry name" value="IMS"/>
    <property type="match status" value="1"/>
</dbReference>
<evidence type="ECO:0000256" key="2">
    <source>
        <dbReference type="SAM" id="MobiDB-lite"/>
    </source>
</evidence>
<keyword evidence="6" id="KW-1185">Reference proteome</keyword>
<dbReference type="Proteomes" id="UP000470384">
    <property type="component" value="Unassembled WGS sequence"/>
</dbReference>
<dbReference type="OrthoDB" id="9788640at2"/>
<evidence type="ECO:0000256" key="1">
    <source>
        <dbReference type="ARBA" id="ARBA00022763"/>
    </source>
</evidence>
<dbReference type="Pfam" id="PF20114">
    <property type="entry name" value="DUF6504"/>
    <property type="match status" value="1"/>
</dbReference>
<evidence type="ECO:0000313" key="5">
    <source>
        <dbReference type="EMBL" id="NBG96498.1"/>
    </source>
</evidence>
<feature type="domain" description="DUF6504" evidence="4">
    <location>
        <begin position="473"/>
        <end position="553"/>
    </location>
</feature>
<name>A0A845QDV9_9HYPH</name>
<dbReference type="CDD" id="cd03468">
    <property type="entry name" value="PolY_like"/>
    <property type="match status" value="1"/>
</dbReference>
<comment type="caution">
    <text evidence="5">The sequence shown here is derived from an EMBL/GenBank/DDBJ whole genome shotgun (WGS) entry which is preliminary data.</text>
</comment>
<dbReference type="AlphaFoldDB" id="A0A845QDV9"/>
<dbReference type="InterPro" id="IPR050356">
    <property type="entry name" value="SulA_CellDiv_inhibitor"/>
</dbReference>
<feature type="domain" description="UmuC" evidence="3">
    <location>
        <begin position="58"/>
        <end position="186"/>
    </location>
</feature>
<sequence>MRRIVSLWLPGFPVERMQRHADRAQAELQRLRGRRPRRAPGLQKNSPSDAAEGGRQAPFALIDAVKGGLRIAATNGTAAAAGIRPGQRLADARALVPALEVQDRDSAGDARRLTRLAEWATRYTPWTRAEEVPVGAHEGCGLLLDISGCAHLFGGEQALLEDVLGRMAGMGHDARAAVADTVGAAWAVARYGQERLRIVKPGAVREAVVPLPLAALRISQEMADDLGRLGLVSIGDVLARPRAPLVARFGAFLGQRLDQAVGGRGEPVAPDAVRVLARARLLFGDPLIALDGIVAAITLAARDLSAELVRRQQGARRLRLQLYRVDGQRFVFDAGASSPLQDADRIAALFAEKLVPAGGLSGADIDVGYGVEGVVLEACAVDSVAQRQTDLTQEQTDGSSLEELIDRLSNRLGAGRVVQLTARASHLPERAQGSVPAVSARDMTVEDGVPPLVMYGDAPLRPIRMLTPPEPVEVVAEVPEGPPRQFRWRRMLHAVAKAEGPERLAPEWWLAADRGSVTRDYYRVEDEAGRRFWIYRDGLYERETTAPRWFMHGVFA</sequence>
<dbReference type="InterPro" id="IPR001126">
    <property type="entry name" value="UmuC"/>
</dbReference>
<evidence type="ECO:0000259" key="3">
    <source>
        <dbReference type="Pfam" id="PF00817"/>
    </source>
</evidence>
<evidence type="ECO:0000259" key="4">
    <source>
        <dbReference type="Pfam" id="PF20114"/>
    </source>
</evidence>
<feature type="region of interest" description="Disordered" evidence="2">
    <location>
        <begin position="29"/>
        <end position="55"/>
    </location>
</feature>
<dbReference type="InterPro" id="IPR043502">
    <property type="entry name" value="DNA/RNA_pol_sf"/>
</dbReference>
<evidence type="ECO:0000313" key="6">
    <source>
        <dbReference type="Proteomes" id="UP000470384"/>
    </source>
</evidence>
<keyword evidence="1" id="KW-0227">DNA damage</keyword>
<dbReference type="PANTHER" id="PTHR35369:SF2">
    <property type="entry name" value="BLR3025 PROTEIN"/>
    <property type="match status" value="1"/>
</dbReference>
<dbReference type="PANTHER" id="PTHR35369">
    <property type="entry name" value="BLR3025 PROTEIN-RELATED"/>
    <property type="match status" value="1"/>
</dbReference>
<dbReference type="InterPro" id="IPR045443">
    <property type="entry name" value="DUF6504"/>
</dbReference>
<dbReference type="GO" id="GO:0006281">
    <property type="term" value="P:DNA repair"/>
    <property type="evidence" value="ECO:0007669"/>
    <property type="project" value="InterPro"/>
</dbReference>